<proteinExistence type="predicted"/>
<evidence type="ECO:0000256" key="1">
    <source>
        <dbReference type="SAM" id="MobiDB-lite"/>
    </source>
</evidence>
<feature type="region of interest" description="Disordered" evidence="1">
    <location>
        <begin position="283"/>
        <end position="363"/>
    </location>
</feature>
<feature type="compositionally biased region" description="Basic and acidic residues" evidence="1">
    <location>
        <begin position="331"/>
        <end position="346"/>
    </location>
</feature>
<gene>
    <name evidence="2" type="ORF">F5X71_35405</name>
</gene>
<evidence type="ECO:0000313" key="2">
    <source>
        <dbReference type="EMBL" id="QIS06901.1"/>
    </source>
</evidence>
<accession>A0A6G9Y138</accession>
<organism evidence="2 3">
    <name type="scientific">Nocardia brasiliensis</name>
    <dbReference type="NCBI Taxonomy" id="37326"/>
    <lineage>
        <taxon>Bacteria</taxon>
        <taxon>Bacillati</taxon>
        <taxon>Actinomycetota</taxon>
        <taxon>Actinomycetes</taxon>
        <taxon>Mycobacteriales</taxon>
        <taxon>Nocardiaceae</taxon>
        <taxon>Nocardia</taxon>
    </lineage>
</organism>
<dbReference type="Proteomes" id="UP000501705">
    <property type="component" value="Chromosome"/>
</dbReference>
<dbReference type="AlphaFoldDB" id="A0A6G9Y138"/>
<name>A0A6G9Y138_NOCBR</name>
<evidence type="ECO:0000313" key="3">
    <source>
        <dbReference type="Proteomes" id="UP000501705"/>
    </source>
</evidence>
<reference evidence="2 3" key="1">
    <citation type="journal article" date="2019" name="ACS Chem. Biol.">
        <title>Identification and Mobilization of a Cryptic Antibiotic Biosynthesis Gene Locus from a Human-Pathogenic Nocardia Isolate.</title>
        <authorList>
            <person name="Herisse M."/>
            <person name="Ishida K."/>
            <person name="Porter J.L."/>
            <person name="Howden B."/>
            <person name="Hertweck C."/>
            <person name="Stinear T.P."/>
            <person name="Pidot S.J."/>
        </authorList>
    </citation>
    <scope>NUCLEOTIDE SEQUENCE [LARGE SCALE GENOMIC DNA]</scope>
    <source>
        <strain evidence="2 3">AUSMDU00024985</strain>
    </source>
</reference>
<dbReference type="RefSeq" id="WP_167465915.1">
    <property type="nucleotide sequence ID" value="NZ_CP046171.1"/>
</dbReference>
<dbReference type="EMBL" id="CP046171">
    <property type="protein sequence ID" value="QIS06901.1"/>
    <property type="molecule type" value="Genomic_DNA"/>
</dbReference>
<sequence length="397" mass="41169">MNDAVRIRRTENGLVVIAAAGAPTVLDPAARLDVTVLEVLGGHLTWHLLDGTTLPAAVLERVELAQEWLWAVFGEQVALAVEAAEDVELPVTPELPDLTPAAWRLAYAHWASRWWPASTIDGIAPLDERLLLDEIAALSAECEMLLDGADLAADEADLPVFVGRAEDYALAAGPAMTPPGGALVLARGTTGWNWRRCPPGLLDAAERAISWTVLRADGRTTVTVRAVAAPGLRGPVPLHLRPHALVHTSAGPVHTALTLHGDAWTGEVAAPADADPAVRIEVSVPGVGDPGLSDNEPASSDPNGNEPRSGAALGSESGDADRGSGEPSDAGLRREGPGNGGRRDGGSHAGVGGTDLDGPEIRRRIRDFASDRLRRAADPGAGALAAETAAAATDSDF</sequence>
<protein>
    <submittedName>
        <fullName evidence="2">Uncharacterized protein</fullName>
    </submittedName>
</protein>